<comment type="function">
    <text evidence="8">F(1)F(0) ATP synthase produces ATP from ADP in the presence of a proton or sodium gradient. F-type ATPases consist of two structural domains, F(1) containing the extramembraneous catalytic core and F(0) containing the membrane proton channel, linked together by a central stalk and a peripheral stalk. During catalysis, ATP synthesis in the catalytic domain of F(1) is coupled via a rotary mechanism of the central stalk subunits to proton translocation.</text>
</comment>
<evidence type="ECO:0000313" key="9">
    <source>
        <dbReference type="EMBL" id="MBM7636144.1"/>
    </source>
</evidence>
<dbReference type="Gene3D" id="1.10.520.20">
    <property type="entry name" value="N-terminal domain of the delta subunit of the F1F0-ATP synthase"/>
    <property type="match status" value="1"/>
</dbReference>
<dbReference type="InterPro" id="IPR026015">
    <property type="entry name" value="ATP_synth_OSCP/delta_N_sf"/>
</dbReference>
<reference evidence="9 10" key="1">
    <citation type="submission" date="2021-01" db="EMBL/GenBank/DDBJ databases">
        <title>Genomic Encyclopedia of Type Strains, Phase IV (KMG-IV): sequencing the most valuable type-strain genomes for metagenomic binning, comparative biology and taxonomic classification.</title>
        <authorList>
            <person name="Goeker M."/>
        </authorList>
    </citation>
    <scope>NUCLEOTIDE SEQUENCE [LARGE SCALE GENOMIC DNA]</scope>
    <source>
        <strain evidence="9 10">DSM 27513</strain>
    </source>
</reference>
<evidence type="ECO:0000256" key="6">
    <source>
        <dbReference type="ARBA" id="ARBA00023136"/>
    </source>
</evidence>
<organism evidence="9 10">
    <name type="scientific">Streptococcus saliviloxodontae</name>
    <dbReference type="NCBI Taxonomy" id="1349416"/>
    <lineage>
        <taxon>Bacteria</taxon>
        <taxon>Bacillati</taxon>
        <taxon>Bacillota</taxon>
        <taxon>Bacilli</taxon>
        <taxon>Lactobacillales</taxon>
        <taxon>Streptococcaceae</taxon>
        <taxon>Streptococcus</taxon>
    </lineage>
</organism>
<evidence type="ECO:0000256" key="1">
    <source>
        <dbReference type="ARBA" id="ARBA00004370"/>
    </source>
</evidence>
<name>A0ABS2PL27_9STRE</name>
<comment type="subcellular location">
    <subcellularLocation>
        <location evidence="8">Cell membrane</location>
        <topology evidence="8">Peripheral membrane protein</topology>
    </subcellularLocation>
    <subcellularLocation>
        <location evidence="1">Membrane</location>
    </subcellularLocation>
</comment>
<keyword evidence="2 8" id="KW-0813">Transport</keyword>
<sequence length="178" mass="20272">MDKKTLALIEQYAKSLAEVAVEQDAVSDIYEEITQLLAIFTETHLTTLLSQDSYSREDKLATVRLLQEFCSAYLKNFLEVILQNEREALIEAILRDVKERLDRVTGTYVVEVTTAIPLTADQKERISNVVARKFAVKTRELVEHVDEGILGGFVIKTQNKIIDTSLKTQLQQLKMNLK</sequence>
<evidence type="ECO:0000256" key="5">
    <source>
        <dbReference type="ARBA" id="ARBA00023065"/>
    </source>
</evidence>
<comment type="function">
    <text evidence="8">This protein is part of the stalk that links CF(0) to CF(1). It either transmits conformational changes from CF(0) to CF(1) or is implicated in proton conduction.</text>
</comment>
<evidence type="ECO:0000256" key="7">
    <source>
        <dbReference type="ARBA" id="ARBA00023310"/>
    </source>
</evidence>
<dbReference type="PANTHER" id="PTHR11910">
    <property type="entry name" value="ATP SYNTHASE DELTA CHAIN"/>
    <property type="match status" value="1"/>
</dbReference>
<accession>A0ABS2PL27</accession>
<gene>
    <name evidence="8" type="primary">atpH</name>
    <name evidence="9" type="ORF">JOC31_000963</name>
</gene>
<keyword evidence="5 8" id="KW-0406">Ion transport</keyword>
<dbReference type="NCBIfam" id="NF004401">
    <property type="entry name" value="PRK05758.2-1"/>
    <property type="match status" value="1"/>
</dbReference>
<dbReference type="SUPFAM" id="SSF47928">
    <property type="entry name" value="N-terminal domain of the delta subunit of the F1F0-ATP synthase"/>
    <property type="match status" value="1"/>
</dbReference>
<keyword evidence="6 8" id="KW-0472">Membrane</keyword>
<comment type="similarity">
    <text evidence="8">Belongs to the ATPase delta chain family.</text>
</comment>
<evidence type="ECO:0000256" key="2">
    <source>
        <dbReference type="ARBA" id="ARBA00022448"/>
    </source>
</evidence>
<protein>
    <recommendedName>
        <fullName evidence="8">ATP synthase subunit delta</fullName>
    </recommendedName>
    <alternativeName>
        <fullName evidence="8">ATP synthase F(1) sector subunit delta</fullName>
    </alternativeName>
    <alternativeName>
        <fullName evidence="8">F-type ATPase subunit delta</fullName>
        <shortName evidence="8">F-ATPase subunit delta</shortName>
    </alternativeName>
</protein>
<keyword evidence="4 8" id="KW-0375">Hydrogen ion transport</keyword>
<keyword evidence="8" id="KW-0139">CF(1)</keyword>
<dbReference type="RefSeq" id="WP_205017037.1">
    <property type="nucleotide sequence ID" value="NZ_JAFBEI010000017.1"/>
</dbReference>
<keyword evidence="3 8" id="KW-1003">Cell membrane</keyword>
<dbReference type="InterPro" id="IPR000711">
    <property type="entry name" value="ATPase_OSCP/dsu"/>
</dbReference>
<evidence type="ECO:0000256" key="8">
    <source>
        <dbReference type="HAMAP-Rule" id="MF_01416"/>
    </source>
</evidence>
<dbReference type="PRINTS" id="PR00125">
    <property type="entry name" value="ATPASEDELTA"/>
</dbReference>
<comment type="caution">
    <text evidence="9">The sequence shown here is derived from an EMBL/GenBank/DDBJ whole genome shotgun (WGS) entry which is preliminary data.</text>
</comment>
<evidence type="ECO:0000256" key="4">
    <source>
        <dbReference type="ARBA" id="ARBA00022781"/>
    </source>
</evidence>
<keyword evidence="10" id="KW-1185">Reference proteome</keyword>
<proteinExistence type="inferred from homology"/>
<evidence type="ECO:0000256" key="3">
    <source>
        <dbReference type="ARBA" id="ARBA00022475"/>
    </source>
</evidence>
<dbReference type="HAMAP" id="MF_01416">
    <property type="entry name" value="ATP_synth_delta_bact"/>
    <property type="match status" value="1"/>
</dbReference>
<keyword evidence="7 8" id="KW-0066">ATP synthesis</keyword>
<dbReference type="Pfam" id="PF00213">
    <property type="entry name" value="OSCP"/>
    <property type="match status" value="1"/>
</dbReference>
<evidence type="ECO:0000313" key="10">
    <source>
        <dbReference type="Proteomes" id="UP000809081"/>
    </source>
</evidence>
<dbReference type="Proteomes" id="UP000809081">
    <property type="component" value="Unassembled WGS sequence"/>
</dbReference>
<dbReference type="NCBIfam" id="TIGR01145">
    <property type="entry name" value="ATP_synt_delta"/>
    <property type="match status" value="1"/>
</dbReference>
<dbReference type="EMBL" id="JAFBEI010000017">
    <property type="protein sequence ID" value="MBM7636144.1"/>
    <property type="molecule type" value="Genomic_DNA"/>
</dbReference>